<protein>
    <submittedName>
        <fullName evidence="1">Uncharacterized protein</fullName>
    </submittedName>
</protein>
<dbReference type="RefSeq" id="WP_164316624.1">
    <property type="nucleotide sequence ID" value="NZ_JAAGLU010000018.1"/>
</dbReference>
<organism evidence="1">
    <name type="scientific">Streptomyces sp. SID12501</name>
    <dbReference type="NCBI Taxonomy" id="2706042"/>
    <lineage>
        <taxon>Bacteria</taxon>
        <taxon>Bacillati</taxon>
        <taxon>Actinomycetota</taxon>
        <taxon>Actinomycetes</taxon>
        <taxon>Kitasatosporales</taxon>
        <taxon>Streptomycetaceae</taxon>
        <taxon>Streptomyces</taxon>
    </lineage>
</organism>
<evidence type="ECO:0000313" key="1">
    <source>
        <dbReference type="EMBL" id="NEC88508.1"/>
    </source>
</evidence>
<dbReference type="EMBL" id="JAAGLU010000018">
    <property type="protein sequence ID" value="NEC88508.1"/>
    <property type="molecule type" value="Genomic_DNA"/>
</dbReference>
<sequence length="96" mass="9783">MSSPTPRPRVRRLATTLVAVLAPGTPGDRTACVGKGLIAPQISFDPRLPTTTWQAAHLQVGGGNFGMVGSGSAPAATGRGPLSDTVVRRLLLAGQP</sequence>
<name>A0A6B3BVZ8_9ACTN</name>
<dbReference type="AlphaFoldDB" id="A0A6B3BVZ8"/>
<accession>A0A6B3BVZ8</accession>
<gene>
    <name evidence="1" type="ORF">G3I71_22435</name>
</gene>
<comment type="caution">
    <text evidence="1">The sequence shown here is derived from an EMBL/GenBank/DDBJ whole genome shotgun (WGS) entry which is preliminary data.</text>
</comment>
<reference evidence="1" key="1">
    <citation type="submission" date="2020-01" db="EMBL/GenBank/DDBJ databases">
        <title>Insect and environment-associated Actinomycetes.</title>
        <authorList>
            <person name="Currrie C."/>
            <person name="Chevrette M."/>
            <person name="Carlson C."/>
            <person name="Stubbendieck R."/>
            <person name="Wendt-Pienkowski E."/>
        </authorList>
    </citation>
    <scope>NUCLEOTIDE SEQUENCE</scope>
    <source>
        <strain evidence="1">SID12501</strain>
    </source>
</reference>
<proteinExistence type="predicted"/>